<name>A0ACB6QFN1_9PLEO</name>
<evidence type="ECO:0000313" key="1">
    <source>
        <dbReference type="EMBL" id="KAF2465707.1"/>
    </source>
</evidence>
<keyword evidence="1" id="KW-0378">Hydrolase</keyword>
<accession>A0ACB6QFN1</accession>
<sequence length="238" mass="27173">MPAIEKEVIIFGEGGVGKTCFTDMFMRERHFAFYDPTVTTPERKRVVIDGLAWSLRLVDLRASLFQESDLPGETGFAPRYFVKMLRDADGIIFLYDITSKASYEHIVNEGYLDACRWRRMYRENTTTLRSYPAGMQRFGCILVGNKLDLGQEKREVDRDVAQEWAESMGMQFFELSAFSNESIKEAMTALVKSMIKAEERDNEDLSEGENLKKSVVAKAKKLASGVPFRGTQRKMISL</sequence>
<dbReference type="Proteomes" id="UP000799755">
    <property type="component" value="Unassembled WGS sequence"/>
</dbReference>
<gene>
    <name evidence="1" type="ORF">BDR25DRAFT_238961</name>
</gene>
<dbReference type="EMBL" id="MU003528">
    <property type="protein sequence ID" value="KAF2465707.1"/>
    <property type="molecule type" value="Genomic_DNA"/>
</dbReference>
<protein>
    <submittedName>
        <fullName evidence="1">P-loop containing nucleoside triphosphate hydrolase protein</fullName>
    </submittedName>
</protein>
<proteinExistence type="predicted"/>
<evidence type="ECO:0000313" key="2">
    <source>
        <dbReference type="Proteomes" id="UP000799755"/>
    </source>
</evidence>
<comment type="caution">
    <text evidence="1">The sequence shown here is derived from an EMBL/GenBank/DDBJ whole genome shotgun (WGS) entry which is preliminary data.</text>
</comment>
<reference evidence="1" key="1">
    <citation type="journal article" date="2020" name="Stud. Mycol.">
        <title>101 Dothideomycetes genomes: a test case for predicting lifestyles and emergence of pathogens.</title>
        <authorList>
            <person name="Haridas S."/>
            <person name="Albert R."/>
            <person name="Binder M."/>
            <person name="Bloem J."/>
            <person name="Labutti K."/>
            <person name="Salamov A."/>
            <person name="Andreopoulos B."/>
            <person name="Baker S."/>
            <person name="Barry K."/>
            <person name="Bills G."/>
            <person name="Bluhm B."/>
            <person name="Cannon C."/>
            <person name="Castanera R."/>
            <person name="Culley D."/>
            <person name="Daum C."/>
            <person name="Ezra D."/>
            <person name="Gonzalez J."/>
            <person name="Henrissat B."/>
            <person name="Kuo A."/>
            <person name="Liang C."/>
            <person name="Lipzen A."/>
            <person name="Lutzoni F."/>
            <person name="Magnuson J."/>
            <person name="Mondo S."/>
            <person name="Nolan M."/>
            <person name="Ohm R."/>
            <person name="Pangilinan J."/>
            <person name="Park H.-J."/>
            <person name="Ramirez L."/>
            <person name="Alfaro M."/>
            <person name="Sun H."/>
            <person name="Tritt A."/>
            <person name="Yoshinaga Y."/>
            <person name="Zwiers L.-H."/>
            <person name="Turgeon B."/>
            <person name="Goodwin S."/>
            <person name="Spatafora J."/>
            <person name="Crous P."/>
            <person name="Grigoriev I."/>
        </authorList>
    </citation>
    <scope>NUCLEOTIDE SEQUENCE</scope>
    <source>
        <strain evidence="1">ATCC 200398</strain>
    </source>
</reference>
<keyword evidence="2" id="KW-1185">Reference proteome</keyword>
<organism evidence="1 2">
    <name type="scientific">Lindgomyces ingoldianus</name>
    <dbReference type="NCBI Taxonomy" id="673940"/>
    <lineage>
        <taxon>Eukaryota</taxon>
        <taxon>Fungi</taxon>
        <taxon>Dikarya</taxon>
        <taxon>Ascomycota</taxon>
        <taxon>Pezizomycotina</taxon>
        <taxon>Dothideomycetes</taxon>
        <taxon>Pleosporomycetidae</taxon>
        <taxon>Pleosporales</taxon>
        <taxon>Lindgomycetaceae</taxon>
        <taxon>Lindgomyces</taxon>
    </lineage>
</organism>